<accession>A0A6J6TAM4</accession>
<organism evidence="2">
    <name type="scientific">freshwater metagenome</name>
    <dbReference type="NCBI Taxonomy" id="449393"/>
    <lineage>
        <taxon>unclassified sequences</taxon>
        <taxon>metagenomes</taxon>
        <taxon>ecological metagenomes</taxon>
    </lineage>
</organism>
<proteinExistence type="predicted"/>
<dbReference type="AlphaFoldDB" id="A0A6J6TAM4"/>
<feature type="compositionally biased region" description="Basic and acidic residues" evidence="1">
    <location>
        <begin position="95"/>
        <end position="114"/>
    </location>
</feature>
<protein>
    <submittedName>
        <fullName evidence="2">Unannotated protein</fullName>
    </submittedName>
</protein>
<feature type="compositionally biased region" description="Basic residues" evidence="1">
    <location>
        <begin position="83"/>
        <end position="94"/>
    </location>
</feature>
<dbReference type="EMBL" id="CAEZZG010000001">
    <property type="protein sequence ID" value="CAB4744128.1"/>
    <property type="molecule type" value="Genomic_DNA"/>
</dbReference>
<feature type="region of interest" description="Disordered" evidence="1">
    <location>
        <begin position="79"/>
        <end position="123"/>
    </location>
</feature>
<gene>
    <name evidence="2" type="ORF">UFOPK2844_00003</name>
</gene>
<evidence type="ECO:0000256" key="1">
    <source>
        <dbReference type="SAM" id="MobiDB-lite"/>
    </source>
</evidence>
<evidence type="ECO:0000313" key="2">
    <source>
        <dbReference type="EMBL" id="CAB4744128.1"/>
    </source>
</evidence>
<sequence length="123" mass="13571">MVSDINAIVKKYLSAMGKNEAGIAELTSNLRVWAVENGEVFKEKIEKQIDDAAVRMGFVKASDLDSLLARISELEGRIPSSQKGRKVGAKKSKAKREPKSNEDKKVSKFSEKKKSTTSKKGNK</sequence>
<reference evidence="2" key="1">
    <citation type="submission" date="2020-05" db="EMBL/GenBank/DDBJ databases">
        <authorList>
            <person name="Chiriac C."/>
            <person name="Salcher M."/>
            <person name="Ghai R."/>
            <person name="Kavagutti S V."/>
        </authorList>
    </citation>
    <scope>NUCLEOTIDE SEQUENCE</scope>
</reference>
<name>A0A6J6TAM4_9ZZZZ</name>